<dbReference type="OrthoDB" id="9788446at2"/>
<comment type="caution">
    <text evidence="3">The sequence shown here is derived from an EMBL/GenBank/DDBJ whole genome shotgun (WGS) entry which is preliminary data.</text>
</comment>
<evidence type="ECO:0000313" key="4">
    <source>
        <dbReference type="Proteomes" id="UP000295066"/>
    </source>
</evidence>
<dbReference type="InterPro" id="IPR003607">
    <property type="entry name" value="HD/PDEase_dom"/>
</dbReference>
<dbReference type="PROSITE" id="PS51833">
    <property type="entry name" value="HDOD"/>
    <property type="match status" value="1"/>
</dbReference>
<dbReference type="EMBL" id="SORI01000004">
    <property type="protein sequence ID" value="TDY61813.1"/>
    <property type="molecule type" value="Genomic_DNA"/>
</dbReference>
<reference evidence="3 4" key="1">
    <citation type="submission" date="2019-03" db="EMBL/GenBank/DDBJ databases">
        <title>Genomic Encyclopedia of Type Strains, Phase IV (KMG-IV): sequencing the most valuable type-strain genomes for metagenomic binning, comparative biology and taxonomic classification.</title>
        <authorList>
            <person name="Goeker M."/>
        </authorList>
    </citation>
    <scope>NUCLEOTIDE SEQUENCE [LARGE SCALE GENOMIC DNA]</scope>
    <source>
        <strain evidence="3 4">DSM 25964</strain>
    </source>
</reference>
<dbReference type="SUPFAM" id="SSF109604">
    <property type="entry name" value="HD-domain/PDEase-like"/>
    <property type="match status" value="1"/>
</dbReference>
<dbReference type="InterPro" id="IPR013976">
    <property type="entry name" value="HDOD"/>
</dbReference>
<keyword evidence="4" id="KW-1185">Reference proteome</keyword>
<dbReference type="PANTHER" id="PTHR33525:SF3">
    <property type="entry name" value="RIBONUCLEASE Y"/>
    <property type="match status" value="1"/>
</dbReference>
<evidence type="ECO:0000259" key="2">
    <source>
        <dbReference type="PROSITE" id="PS51833"/>
    </source>
</evidence>
<evidence type="ECO:0000259" key="1">
    <source>
        <dbReference type="PROSITE" id="PS51831"/>
    </source>
</evidence>
<dbReference type="SMART" id="SM00471">
    <property type="entry name" value="HDc"/>
    <property type="match status" value="1"/>
</dbReference>
<dbReference type="Pfam" id="PF08668">
    <property type="entry name" value="HDOD"/>
    <property type="match status" value="1"/>
</dbReference>
<dbReference type="Gene3D" id="1.10.3210.10">
    <property type="entry name" value="Hypothetical protein af1432"/>
    <property type="match status" value="1"/>
</dbReference>
<dbReference type="PROSITE" id="PS51831">
    <property type="entry name" value="HD"/>
    <property type="match status" value="1"/>
</dbReference>
<sequence>MDGIDERSRELIKTRILNKIKEIKSFPQFVVETMRKLNDPDSSAQDVAASLSRDEGLVIRTLKLANSAAYGISREISSVAEAIALLGYKNISNIVLSASVYSVMDKSLTGYALDRGALWRHSLTVAYAARYISQKTRKALPEEAYVGGLLHDIGKVVLNDYVRFGYGIIVKLVEEQQIPFLDAEVQVLGFDHAAVGTLLVEKWGLPDPFRFAVAYHHSPNALQEPKYQPLVDVVHIANSLCLMLGVGLGADGLQSYLYPESLERLGITDYELLMSELVDFVAQAEAELSEMEEAFQ</sequence>
<dbReference type="InterPro" id="IPR052340">
    <property type="entry name" value="RNase_Y/CdgJ"/>
</dbReference>
<dbReference type="RefSeq" id="WP_133956813.1">
    <property type="nucleotide sequence ID" value="NZ_SORI01000004.1"/>
</dbReference>
<feature type="domain" description="HDOD" evidence="2">
    <location>
        <begin position="23"/>
        <end position="219"/>
    </location>
</feature>
<dbReference type="InterPro" id="IPR006675">
    <property type="entry name" value="HDIG_dom"/>
</dbReference>
<dbReference type="Proteomes" id="UP000295066">
    <property type="component" value="Unassembled WGS sequence"/>
</dbReference>
<dbReference type="PANTHER" id="PTHR33525">
    <property type="match status" value="1"/>
</dbReference>
<dbReference type="AlphaFoldDB" id="A0A4R8M8G3"/>
<protein>
    <submittedName>
        <fullName evidence="3">Putative nucleotidyltransferase with HDIG domain</fullName>
    </submittedName>
</protein>
<organism evidence="3 4">
    <name type="scientific">Aminivibrio pyruvatiphilus</name>
    <dbReference type="NCBI Taxonomy" id="1005740"/>
    <lineage>
        <taxon>Bacteria</taxon>
        <taxon>Thermotogati</taxon>
        <taxon>Synergistota</taxon>
        <taxon>Synergistia</taxon>
        <taxon>Synergistales</taxon>
        <taxon>Aminobacteriaceae</taxon>
        <taxon>Aminivibrio</taxon>
    </lineage>
</organism>
<dbReference type="NCBIfam" id="TIGR00277">
    <property type="entry name" value="HDIG"/>
    <property type="match status" value="1"/>
</dbReference>
<evidence type="ECO:0000313" key="3">
    <source>
        <dbReference type="EMBL" id="TDY61813.1"/>
    </source>
</evidence>
<dbReference type="InterPro" id="IPR006674">
    <property type="entry name" value="HD_domain"/>
</dbReference>
<accession>A0A4R8M8G3</accession>
<feature type="domain" description="HD" evidence="1">
    <location>
        <begin position="118"/>
        <end position="243"/>
    </location>
</feature>
<name>A0A4R8M8G3_9BACT</name>
<gene>
    <name evidence="3" type="ORF">C8D99_10452</name>
</gene>
<keyword evidence="3" id="KW-0808">Transferase</keyword>
<dbReference type="GO" id="GO:0016740">
    <property type="term" value="F:transferase activity"/>
    <property type="evidence" value="ECO:0007669"/>
    <property type="project" value="UniProtKB-KW"/>
</dbReference>
<dbReference type="CDD" id="cd00077">
    <property type="entry name" value="HDc"/>
    <property type="match status" value="1"/>
</dbReference>
<proteinExistence type="predicted"/>